<keyword evidence="2" id="KW-0808">Transferase</keyword>
<evidence type="ECO:0000256" key="3">
    <source>
        <dbReference type="PROSITE-ProRule" id="PRU00339"/>
    </source>
</evidence>
<feature type="repeat" description="TPR" evidence="3">
    <location>
        <begin position="43"/>
        <end position="76"/>
    </location>
</feature>
<dbReference type="Pfam" id="PF13432">
    <property type="entry name" value="TPR_16"/>
    <property type="match status" value="1"/>
</dbReference>
<evidence type="ECO:0000313" key="5">
    <source>
        <dbReference type="Proteomes" id="UP000321230"/>
    </source>
</evidence>
<dbReference type="SUPFAM" id="SSF53756">
    <property type="entry name" value="UDP-Glycosyltransferase/glycogen phosphorylase"/>
    <property type="match status" value="1"/>
</dbReference>
<feature type="repeat" description="TPR" evidence="3">
    <location>
        <begin position="77"/>
        <end position="110"/>
    </location>
</feature>
<comment type="caution">
    <text evidence="4">The sequence shown here is derived from an EMBL/GenBank/DDBJ whole genome shotgun (WGS) entry which is preliminary data.</text>
</comment>
<organism evidence="4 5">
    <name type="scientific">Gluconobacter wancherniae NBRC 103581</name>
    <dbReference type="NCBI Taxonomy" id="656744"/>
    <lineage>
        <taxon>Bacteria</taxon>
        <taxon>Pseudomonadati</taxon>
        <taxon>Pseudomonadota</taxon>
        <taxon>Alphaproteobacteria</taxon>
        <taxon>Acetobacterales</taxon>
        <taxon>Acetobacteraceae</taxon>
        <taxon>Gluconobacter</taxon>
    </lineage>
</organism>
<evidence type="ECO:0000313" key="4">
    <source>
        <dbReference type="EMBL" id="GEK93676.1"/>
    </source>
</evidence>
<dbReference type="PANTHER" id="PTHR30160">
    <property type="entry name" value="TETRAACYLDISACCHARIDE 4'-KINASE-RELATED"/>
    <property type="match status" value="1"/>
</dbReference>
<keyword evidence="3" id="KW-0802">TPR repeat</keyword>
<dbReference type="AlphaFoldDB" id="A0A511AZR1"/>
<evidence type="ECO:0000256" key="2">
    <source>
        <dbReference type="ARBA" id="ARBA00022679"/>
    </source>
</evidence>
<dbReference type="GO" id="GO:0005829">
    <property type="term" value="C:cytosol"/>
    <property type="evidence" value="ECO:0007669"/>
    <property type="project" value="TreeGrafter"/>
</dbReference>
<dbReference type="CDD" id="cd03789">
    <property type="entry name" value="GT9_LPS_heptosyltransferase"/>
    <property type="match status" value="1"/>
</dbReference>
<sequence length="724" mass="80357">MRTPANRLAATLTSLGDRARDSGKFLAAADLYRQAIEAGTPPVGLLLICGHMYKEGRDFPSAERYYKKALAVSPMDKEVFLQLGHFNKSIGRYGEAEKYYQEAIIVDPDWDVPRQEIENLRRSNEYRRLYRKGSQADGRLSSDLVAKTRDELYIDHGPAFVFTHNGNGQATRWGSGVTIRGIDALRGYVVSDQIYTSIEISLDGTLIYAGDLTPAPLRREKSNAAMRKYVYNAWIDFSDISYGPHDLLFVAKGPGVEPREGVNWRREHVIFAEPFPEDVMIESPAYVSRAQVEAILAQMPVSEAVSVEAQALVSAPAIVAPSLQIAPEPADLWKTVPEAYFSAEVVARVRNASRRLQDAINALPTVVMTPKPDTLPGKVRNIAVIRGDQLGDLSVSVGALMRLRQALPNARIVGLLSPANVDLAKTLDVFDEYVVLDYPDDALQRDRVMNRVGQLDLIKKLKTYNFDVAIDFSIAGGTRKLLPMTGAPITIGFGNGNEGFRSLNLNVVAMDPRGGGRGMRHSANVHLLAEAITLWLNGAGQIVKRNDITREDIAKFGLASTEDYIVIHSGSRLPMVRWLQYPALCERFLAQGWKVVYFSDDESEIERLPKDKIDDGSIIYMSRKISFKEFDALLAYCSLFVGNDSGPKHLASLRGAKVLSIQPGRSDWREWGQELTGNILIRRVPCAGCALHYDPEECAHDVACVTKITLDEVFQEAMRLLEVV</sequence>
<dbReference type="Pfam" id="PF01075">
    <property type="entry name" value="Glyco_transf_9"/>
    <property type="match status" value="1"/>
</dbReference>
<dbReference type="InterPro" id="IPR019734">
    <property type="entry name" value="TPR_rpt"/>
</dbReference>
<dbReference type="Gene3D" id="1.25.40.10">
    <property type="entry name" value="Tetratricopeptide repeat domain"/>
    <property type="match status" value="1"/>
</dbReference>
<keyword evidence="1" id="KW-0328">Glycosyltransferase</keyword>
<proteinExistence type="predicted"/>
<reference evidence="4 5" key="1">
    <citation type="submission" date="2019-07" db="EMBL/GenBank/DDBJ databases">
        <title>Whole genome shotgun sequence of Gluconobacter wancherniae NBRC 103581.</title>
        <authorList>
            <person name="Hosoyama A."/>
            <person name="Uohara A."/>
            <person name="Ohji S."/>
            <person name="Ichikawa N."/>
        </authorList>
    </citation>
    <scope>NUCLEOTIDE SEQUENCE [LARGE SCALE GENOMIC DNA]</scope>
    <source>
        <strain evidence="4 5">NBRC 103581</strain>
    </source>
</reference>
<protein>
    <submittedName>
        <fullName evidence="4">Uncharacterized protein</fullName>
    </submittedName>
</protein>
<dbReference type="PROSITE" id="PS50005">
    <property type="entry name" value="TPR"/>
    <property type="match status" value="2"/>
</dbReference>
<dbReference type="Gene3D" id="3.40.50.2000">
    <property type="entry name" value="Glycogen Phosphorylase B"/>
    <property type="match status" value="2"/>
</dbReference>
<dbReference type="EMBL" id="BJUZ01000002">
    <property type="protein sequence ID" value="GEK93676.1"/>
    <property type="molecule type" value="Genomic_DNA"/>
</dbReference>
<dbReference type="InterPro" id="IPR002201">
    <property type="entry name" value="Glyco_trans_9"/>
</dbReference>
<dbReference type="GO" id="GO:0009244">
    <property type="term" value="P:lipopolysaccharide core region biosynthetic process"/>
    <property type="evidence" value="ECO:0007669"/>
    <property type="project" value="TreeGrafter"/>
</dbReference>
<evidence type="ECO:0000256" key="1">
    <source>
        <dbReference type="ARBA" id="ARBA00022676"/>
    </source>
</evidence>
<accession>A0A511AZR1</accession>
<name>A0A511AZR1_9PROT</name>
<dbReference type="SMART" id="SM00028">
    <property type="entry name" value="TPR"/>
    <property type="match status" value="3"/>
</dbReference>
<dbReference type="InterPro" id="IPR011990">
    <property type="entry name" value="TPR-like_helical_dom_sf"/>
</dbReference>
<keyword evidence="5" id="KW-1185">Reference proteome</keyword>
<gene>
    <name evidence="4" type="ORF">GWA01_14460</name>
</gene>
<dbReference type="SUPFAM" id="SSF48452">
    <property type="entry name" value="TPR-like"/>
    <property type="match status" value="1"/>
</dbReference>
<dbReference type="Proteomes" id="UP000321230">
    <property type="component" value="Unassembled WGS sequence"/>
</dbReference>
<dbReference type="GO" id="GO:0008713">
    <property type="term" value="F:ADP-heptose-lipopolysaccharide heptosyltransferase activity"/>
    <property type="evidence" value="ECO:0007669"/>
    <property type="project" value="TreeGrafter"/>
</dbReference>
<dbReference type="InterPro" id="IPR051199">
    <property type="entry name" value="LPS_LOS_Heptosyltrfase"/>
</dbReference>